<gene>
    <name evidence="1" type="ORF">CVV64_10590</name>
</gene>
<dbReference type="InterPro" id="IPR004155">
    <property type="entry name" value="PBS_lyase_HEAT"/>
</dbReference>
<name>A0A2N1PP94_9BACT</name>
<dbReference type="InterPro" id="IPR016024">
    <property type="entry name" value="ARM-type_fold"/>
</dbReference>
<dbReference type="SUPFAM" id="SSF48371">
    <property type="entry name" value="ARM repeat"/>
    <property type="match status" value="1"/>
</dbReference>
<dbReference type="InterPro" id="IPR011989">
    <property type="entry name" value="ARM-like"/>
</dbReference>
<comment type="caution">
    <text evidence="1">The sequence shown here is derived from an EMBL/GenBank/DDBJ whole genome shotgun (WGS) entry which is preliminary data.</text>
</comment>
<dbReference type="Proteomes" id="UP000233256">
    <property type="component" value="Unassembled WGS sequence"/>
</dbReference>
<dbReference type="Gene3D" id="1.25.10.10">
    <property type="entry name" value="Leucine-rich Repeat Variant"/>
    <property type="match status" value="3"/>
</dbReference>
<reference evidence="1 2" key="1">
    <citation type="journal article" date="2017" name="ISME J.">
        <title>Potential for microbial H2 and metal transformations associated with novel bacteria and archaea in deep terrestrial subsurface sediments.</title>
        <authorList>
            <person name="Hernsdorf A.W."/>
            <person name="Amano Y."/>
            <person name="Miyakawa K."/>
            <person name="Ise K."/>
            <person name="Suzuki Y."/>
            <person name="Anantharaman K."/>
            <person name="Probst A."/>
            <person name="Burstein D."/>
            <person name="Thomas B.C."/>
            <person name="Banfield J.F."/>
        </authorList>
    </citation>
    <scope>NUCLEOTIDE SEQUENCE [LARGE SCALE GENOMIC DNA]</scope>
    <source>
        <strain evidence="1">HGW-Wallbacteria-1</strain>
    </source>
</reference>
<accession>A0A2N1PP94</accession>
<dbReference type="SMART" id="SM00567">
    <property type="entry name" value="EZ_HEAT"/>
    <property type="match status" value="4"/>
</dbReference>
<evidence type="ECO:0008006" key="3">
    <source>
        <dbReference type="Google" id="ProtNLM"/>
    </source>
</evidence>
<dbReference type="Pfam" id="PF13646">
    <property type="entry name" value="HEAT_2"/>
    <property type="match status" value="3"/>
</dbReference>
<organism evidence="1 2">
    <name type="scientific">Candidatus Wallbacteria bacterium HGW-Wallbacteria-1</name>
    <dbReference type="NCBI Taxonomy" id="2013854"/>
    <lineage>
        <taxon>Bacteria</taxon>
        <taxon>Candidatus Walliibacteriota</taxon>
    </lineage>
</organism>
<evidence type="ECO:0000313" key="2">
    <source>
        <dbReference type="Proteomes" id="UP000233256"/>
    </source>
</evidence>
<dbReference type="GO" id="GO:0016491">
    <property type="term" value="F:oxidoreductase activity"/>
    <property type="evidence" value="ECO:0007669"/>
    <property type="project" value="TreeGrafter"/>
</dbReference>
<protein>
    <recommendedName>
        <fullName evidence="3">HEAT repeat domain-containing protein</fullName>
    </recommendedName>
</protein>
<dbReference type="AlphaFoldDB" id="A0A2N1PP94"/>
<dbReference type="PANTHER" id="PTHR12697:SF5">
    <property type="entry name" value="DEOXYHYPUSINE HYDROXYLASE"/>
    <property type="match status" value="1"/>
</dbReference>
<dbReference type="PANTHER" id="PTHR12697">
    <property type="entry name" value="PBS LYASE HEAT-LIKE PROTEIN"/>
    <property type="match status" value="1"/>
</dbReference>
<sequence length="356" mass="39788">MFSQQQCTENLSSNDRKTVDEAILLLGEHGDRDCVMELVRVASTHRDKWLRVACLEGLEKISVRTGDLRILIFAIQFLDHPRNEELLPWLIKIIGVFGKGPKCRDKIRPFLNDENPRVRSDTAESLDLLGEENMIDLLMPMLSDPNHRVKSTVAKILWKYGGGRMVGVLKDMLTSEDKWDRAAAAFALGEIGGFQVLDLLRIALKDPAPEVLRNAVKAFGKTGEKGVAAEIMAFLDHPDFEVKKNTIEALGKLEHEPALKPISDIAMLKHKEEMVETINKALVSICKANTSKAVGYLVMLLKNPNDSMRGLASNLLGTIGTRDVIHFLEKIVKDDPEERVREVAQKAIYTINSKDG</sequence>
<dbReference type="EMBL" id="PGXC01000007">
    <property type="protein sequence ID" value="PKK90168.1"/>
    <property type="molecule type" value="Genomic_DNA"/>
</dbReference>
<evidence type="ECO:0000313" key="1">
    <source>
        <dbReference type="EMBL" id="PKK90168.1"/>
    </source>
</evidence>
<proteinExistence type="predicted"/>